<gene>
    <name evidence="4" type="ORF">FD34_GL001470</name>
</gene>
<dbReference type="Pfam" id="PF13203">
    <property type="entry name" value="DUF2201_N"/>
    <property type="match status" value="1"/>
</dbReference>
<dbReference type="EMBL" id="AZGO01000040">
    <property type="protein sequence ID" value="KRM37143.1"/>
    <property type="molecule type" value="Genomic_DNA"/>
</dbReference>
<evidence type="ECO:0000259" key="3">
    <source>
        <dbReference type="Pfam" id="PF13203"/>
    </source>
</evidence>
<organism evidence="4 5">
    <name type="scientific">Limosilactobacillus pontis DSM 8475</name>
    <dbReference type="NCBI Taxonomy" id="1423794"/>
    <lineage>
        <taxon>Bacteria</taxon>
        <taxon>Bacillati</taxon>
        <taxon>Bacillota</taxon>
        <taxon>Bacilli</taxon>
        <taxon>Lactobacillales</taxon>
        <taxon>Lactobacillaceae</taxon>
        <taxon>Limosilactobacillus</taxon>
    </lineage>
</organism>
<evidence type="ECO:0000259" key="2">
    <source>
        <dbReference type="Pfam" id="PF09967"/>
    </source>
</evidence>
<dbReference type="InterPro" id="IPR018698">
    <property type="entry name" value="VWA-like_dom"/>
</dbReference>
<dbReference type="RefSeq" id="WP_057806618.1">
    <property type="nucleotide sequence ID" value="NZ_AZGO01000040.1"/>
</dbReference>
<dbReference type="Pfam" id="PF09967">
    <property type="entry name" value="DUF2201"/>
    <property type="match status" value="1"/>
</dbReference>
<feature type="compositionally biased region" description="Basic and acidic residues" evidence="1">
    <location>
        <begin position="167"/>
        <end position="178"/>
    </location>
</feature>
<reference evidence="4 5" key="1">
    <citation type="journal article" date="2015" name="Genome Announc.">
        <title>Expanding the biotechnology potential of lactobacilli through comparative genomics of 213 strains and associated genera.</title>
        <authorList>
            <person name="Sun Z."/>
            <person name="Harris H.M."/>
            <person name="McCann A."/>
            <person name="Guo C."/>
            <person name="Argimon S."/>
            <person name="Zhang W."/>
            <person name="Yang X."/>
            <person name="Jeffery I.B."/>
            <person name="Cooney J.C."/>
            <person name="Kagawa T.F."/>
            <person name="Liu W."/>
            <person name="Song Y."/>
            <person name="Salvetti E."/>
            <person name="Wrobel A."/>
            <person name="Rasinkangas P."/>
            <person name="Parkhill J."/>
            <person name="Rea M.C."/>
            <person name="O'Sullivan O."/>
            <person name="Ritari J."/>
            <person name="Douillard F.P."/>
            <person name="Paul Ross R."/>
            <person name="Yang R."/>
            <person name="Briner A.E."/>
            <person name="Felis G.E."/>
            <person name="de Vos W.M."/>
            <person name="Barrangou R."/>
            <person name="Klaenhammer T.R."/>
            <person name="Caufield P.W."/>
            <person name="Cui Y."/>
            <person name="Zhang H."/>
            <person name="O'Toole P.W."/>
        </authorList>
    </citation>
    <scope>NUCLEOTIDE SEQUENCE [LARGE SCALE GENOMIC DNA]</scope>
    <source>
        <strain evidence="4 5">DSM 8475</strain>
    </source>
</reference>
<evidence type="ECO:0008006" key="6">
    <source>
        <dbReference type="Google" id="ProtNLM"/>
    </source>
</evidence>
<dbReference type="Proteomes" id="UP000051085">
    <property type="component" value="Unassembled WGS sequence"/>
</dbReference>
<protein>
    <recommendedName>
        <fullName evidence="6">Peptidase</fullName>
    </recommendedName>
</protein>
<evidence type="ECO:0000256" key="1">
    <source>
        <dbReference type="SAM" id="MobiDB-lite"/>
    </source>
</evidence>
<name>A0A922PV74_9LACO</name>
<dbReference type="GeneID" id="87979450"/>
<feature type="domain" description="Putative metallopeptidase" evidence="3">
    <location>
        <begin position="19"/>
        <end position="274"/>
    </location>
</feature>
<proteinExistence type="predicted"/>
<dbReference type="InterPro" id="IPR025154">
    <property type="entry name" value="Put_metallopeptidase_dom"/>
</dbReference>
<sequence length="425" mass="48338">MTFWNRLFHRRQPEVTAPEMASQAVVSILEDHRLLGEILLQLPRQFDDQQPGVVGLRWVGDQLALVINPNSFTQLRMDDAQLLLAHESLHVLWQHPLRYADHPHPQLVKVATDMAVNQYLPAAPPGTATLAQVQRLLRRKIPAHQDSQDYLHLLVKTSVAERERLKEGGINLEGDRQGKLPAPGDQDDHRGWSRQGQHRAGNQQIRIANLHRLLRHAWQQTPQRDRGLLPGEVRQVLSAGHQRTCFDWQLVLAHQVGQITRGREPSHARFNRRQPLRMDLPGQVTHLTADLRIFVDNSGSMTGAEIGQALTEIGRLVRHERVRVTAYAFDAKVYPPGQRLRPGQPVEWQRRGGGGTSFQAVFDYLAAHHVPRVGTIVVIITDGWGEQHLRTHRYRNVDWLLTTAADQLSVADQPGRVFELKKEVK</sequence>
<comment type="caution">
    <text evidence="4">The sequence shown here is derived from an EMBL/GenBank/DDBJ whole genome shotgun (WGS) entry which is preliminary data.</text>
</comment>
<dbReference type="PANTHER" id="PTHR38730">
    <property type="entry name" value="SLL7028 PROTEIN"/>
    <property type="match status" value="1"/>
</dbReference>
<dbReference type="PANTHER" id="PTHR38730:SF1">
    <property type="entry name" value="SLL7028 PROTEIN"/>
    <property type="match status" value="1"/>
</dbReference>
<evidence type="ECO:0000313" key="4">
    <source>
        <dbReference type="EMBL" id="KRM37143.1"/>
    </source>
</evidence>
<feature type="domain" description="VWA-like" evidence="2">
    <location>
        <begin position="293"/>
        <end position="383"/>
    </location>
</feature>
<dbReference type="InterPro" id="IPR036465">
    <property type="entry name" value="vWFA_dom_sf"/>
</dbReference>
<evidence type="ECO:0000313" key="5">
    <source>
        <dbReference type="Proteomes" id="UP000051085"/>
    </source>
</evidence>
<dbReference type="AlphaFoldDB" id="A0A922PV74"/>
<dbReference type="CDD" id="cd00198">
    <property type="entry name" value="vWFA"/>
    <property type="match status" value="1"/>
</dbReference>
<dbReference type="SUPFAM" id="SSF53300">
    <property type="entry name" value="vWA-like"/>
    <property type="match status" value="1"/>
</dbReference>
<feature type="region of interest" description="Disordered" evidence="1">
    <location>
        <begin position="167"/>
        <end position="201"/>
    </location>
</feature>
<accession>A0A922PV74</accession>